<dbReference type="EMBL" id="CACVBY010000168">
    <property type="protein sequence ID" value="CAA7393568.1"/>
    <property type="molecule type" value="Genomic_DNA"/>
</dbReference>
<gene>
    <name evidence="1" type="ORF">CHRY9393_03534</name>
</gene>
<keyword evidence="2" id="KW-1185">Reference proteome</keyword>
<dbReference type="AlphaFoldDB" id="A0A6N4XZH3"/>
<accession>A0A6N4XZH3</accession>
<sequence>MDSIEELEKRILEIIREKHRRTGGHNGNYFGDFDHILNLPISERNSFLEKMAADKKIIIREGQNSRQIKLPL</sequence>
<name>A0A6N4XZH3_9FLAO</name>
<dbReference type="Proteomes" id="UP000445309">
    <property type="component" value="Unassembled WGS sequence"/>
</dbReference>
<evidence type="ECO:0000313" key="1">
    <source>
        <dbReference type="EMBL" id="CAA7393568.1"/>
    </source>
</evidence>
<evidence type="ECO:0000313" key="2">
    <source>
        <dbReference type="Proteomes" id="UP000445309"/>
    </source>
</evidence>
<organism evidence="1 2">
    <name type="scientific">Chryseobacterium fistulae</name>
    <dbReference type="NCBI Taxonomy" id="2675058"/>
    <lineage>
        <taxon>Bacteria</taxon>
        <taxon>Pseudomonadati</taxon>
        <taxon>Bacteroidota</taxon>
        <taxon>Flavobacteriia</taxon>
        <taxon>Flavobacteriales</taxon>
        <taxon>Weeksellaceae</taxon>
        <taxon>Chryseobacterium group</taxon>
        <taxon>Chryseobacterium</taxon>
    </lineage>
</organism>
<protein>
    <submittedName>
        <fullName evidence="1">Uncharacterized protein</fullName>
    </submittedName>
</protein>
<reference evidence="1 2" key="1">
    <citation type="submission" date="2020-01" db="EMBL/GenBank/DDBJ databases">
        <authorList>
            <person name="Rodrigo-Torres L."/>
            <person name="Arahal R. D."/>
            <person name="Lucena T."/>
        </authorList>
    </citation>
    <scope>NUCLEOTIDE SEQUENCE [LARGE SCALE GENOMIC DNA]</scope>
    <source>
        <strain evidence="1 2">CECT 9393</strain>
    </source>
</reference>
<dbReference type="RefSeq" id="WP_162074424.1">
    <property type="nucleotide sequence ID" value="NZ_CACVBY010000168.1"/>
</dbReference>
<proteinExistence type="predicted"/>